<dbReference type="RefSeq" id="WP_246151630.1">
    <property type="nucleotide sequence ID" value="NZ_SJPX01000003.1"/>
</dbReference>
<feature type="transmembrane region" description="Helical" evidence="6">
    <location>
        <begin position="240"/>
        <end position="262"/>
    </location>
</feature>
<evidence type="ECO:0000313" key="7">
    <source>
        <dbReference type="EMBL" id="TWU51256.1"/>
    </source>
</evidence>
<evidence type="ECO:0000256" key="6">
    <source>
        <dbReference type="SAM" id="Phobius"/>
    </source>
</evidence>
<keyword evidence="4 6" id="KW-1133">Transmembrane helix</keyword>
<accession>A0A5C6EUI2</accession>
<dbReference type="GO" id="GO:0055085">
    <property type="term" value="P:transmembrane transport"/>
    <property type="evidence" value="ECO:0007669"/>
    <property type="project" value="TreeGrafter"/>
</dbReference>
<dbReference type="InterPro" id="IPR002549">
    <property type="entry name" value="AI-2E-like"/>
</dbReference>
<feature type="transmembrane region" description="Helical" evidence="6">
    <location>
        <begin position="89"/>
        <end position="114"/>
    </location>
</feature>
<dbReference type="AlphaFoldDB" id="A0A5C6EUI2"/>
<evidence type="ECO:0000256" key="2">
    <source>
        <dbReference type="ARBA" id="ARBA00009773"/>
    </source>
</evidence>
<keyword evidence="8" id="KW-1185">Reference proteome</keyword>
<dbReference type="EMBL" id="SJPX01000003">
    <property type="protein sequence ID" value="TWU51256.1"/>
    <property type="molecule type" value="Genomic_DNA"/>
</dbReference>
<evidence type="ECO:0000256" key="5">
    <source>
        <dbReference type="ARBA" id="ARBA00023136"/>
    </source>
</evidence>
<reference evidence="7 8" key="1">
    <citation type="submission" date="2019-02" db="EMBL/GenBank/DDBJ databases">
        <title>Deep-cultivation of Planctomycetes and their phenomic and genomic characterization uncovers novel biology.</title>
        <authorList>
            <person name="Wiegand S."/>
            <person name="Jogler M."/>
            <person name="Boedeker C."/>
            <person name="Pinto D."/>
            <person name="Vollmers J."/>
            <person name="Rivas-Marin E."/>
            <person name="Kohn T."/>
            <person name="Peeters S.H."/>
            <person name="Heuer A."/>
            <person name="Rast P."/>
            <person name="Oberbeckmann S."/>
            <person name="Bunk B."/>
            <person name="Jeske O."/>
            <person name="Meyerdierks A."/>
            <person name="Storesund J.E."/>
            <person name="Kallscheuer N."/>
            <person name="Luecker S."/>
            <person name="Lage O.M."/>
            <person name="Pohl T."/>
            <person name="Merkel B.J."/>
            <person name="Hornburger P."/>
            <person name="Mueller R.-W."/>
            <person name="Bruemmer F."/>
            <person name="Labrenz M."/>
            <person name="Spormann A.M."/>
            <person name="Op Den Camp H."/>
            <person name="Overmann J."/>
            <person name="Amann R."/>
            <person name="Jetten M.S.M."/>
            <person name="Mascher T."/>
            <person name="Medema M.H."/>
            <person name="Devos D.P."/>
            <person name="Kaster A.-K."/>
            <person name="Ovreas L."/>
            <person name="Rohde M."/>
            <person name="Galperin M.Y."/>
            <person name="Jogler C."/>
        </authorList>
    </citation>
    <scope>NUCLEOTIDE SEQUENCE [LARGE SCALE GENOMIC DNA]</scope>
    <source>
        <strain evidence="7 8">Poly59</strain>
    </source>
</reference>
<dbReference type="Pfam" id="PF01594">
    <property type="entry name" value="AI-2E_transport"/>
    <property type="match status" value="1"/>
</dbReference>
<dbReference type="PANTHER" id="PTHR21716">
    <property type="entry name" value="TRANSMEMBRANE PROTEIN"/>
    <property type="match status" value="1"/>
</dbReference>
<protein>
    <submittedName>
        <fullName evidence="7">AI-2 transport protein TqsA</fullName>
    </submittedName>
</protein>
<comment type="similarity">
    <text evidence="2">Belongs to the autoinducer-2 exporter (AI-2E) (TC 2.A.86) family.</text>
</comment>
<evidence type="ECO:0000256" key="1">
    <source>
        <dbReference type="ARBA" id="ARBA00004141"/>
    </source>
</evidence>
<proteinExistence type="inferred from homology"/>
<gene>
    <name evidence="7" type="primary">tqsA_3</name>
    <name evidence="7" type="ORF">Poly59_28480</name>
</gene>
<keyword evidence="5 6" id="KW-0472">Membrane</keyword>
<feature type="transmembrane region" description="Helical" evidence="6">
    <location>
        <begin position="337"/>
        <end position="364"/>
    </location>
</feature>
<evidence type="ECO:0000256" key="3">
    <source>
        <dbReference type="ARBA" id="ARBA00022692"/>
    </source>
</evidence>
<evidence type="ECO:0000313" key="8">
    <source>
        <dbReference type="Proteomes" id="UP000317977"/>
    </source>
</evidence>
<dbReference type="GO" id="GO:0016020">
    <property type="term" value="C:membrane"/>
    <property type="evidence" value="ECO:0007669"/>
    <property type="project" value="UniProtKB-SubCell"/>
</dbReference>
<evidence type="ECO:0000256" key="4">
    <source>
        <dbReference type="ARBA" id="ARBA00022989"/>
    </source>
</evidence>
<name>A0A5C6EUI2_9BACT</name>
<dbReference type="Proteomes" id="UP000317977">
    <property type="component" value="Unassembled WGS sequence"/>
</dbReference>
<organism evidence="7 8">
    <name type="scientific">Rubripirellula reticaptiva</name>
    <dbReference type="NCBI Taxonomy" id="2528013"/>
    <lineage>
        <taxon>Bacteria</taxon>
        <taxon>Pseudomonadati</taxon>
        <taxon>Planctomycetota</taxon>
        <taxon>Planctomycetia</taxon>
        <taxon>Pirellulales</taxon>
        <taxon>Pirellulaceae</taxon>
        <taxon>Rubripirellula</taxon>
    </lineage>
</organism>
<comment type="caution">
    <text evidence="7">The sequence shown here is derived from an EMBL/GenBank/DDBJ whole genome shotgun (WGS) entry which is preliminary data.</text>
</comment>
<sequence>MEMNRIDTERDAGRFDQQDGVYYSRHRVRLDQPPLTENQSTSPWVILIAIVLLLGAFYIASSLLVPLTISALAYLTLRPITAWLCGFGLSQPIAAGIIIAGFFSIIAVIATLMYDPLQSWMTTAPESVGMLKDNFDSVVQPLTAIDRAEESLGEAGEQIGAERPPVEVKLEKPSIINPAYLVNTTGHLLAFISAIAVLTFFMLSSGDDLLNRALNVLPDEQKREEVLVKIRNVQDNVGSYLGYVTLINAGLGVAVSIVMWLVGMPTPILWGVMAALLNFIPYIGPIGGTVIVLVAAGSVFDSFPRAMATAAAFWLTTAVEGQFVTPTVVGKSLKVGSLVVLIAVAFWGFLWGSPGIFLAVPLLIVQRVVFSSFPATLPIAVVLGEEACKPGEDCEFVQDDKPIAECV</sequence>
<feature type="transmembrane region" description="Helical" evidence="6">
    <location>
        <begin position="268"/>
        <end position="294"/>
    </location>
</feature>
<comment type="subcellular location">
    <subcellularLocation>
        <location evidence="1">Membrane</location>
        <topology evidence="1">Multi-pass membrane protein</topology>
    </subcellularLocation>
</comment>
<dbReference type="PANTHER" id="PTHR21716:SF16">
    <property type="entry name" value="BLL1467 PROTEIN"/>
    <property type="match status" value="1"/>
</dbReference>
<feature type="transmembrane region" description="Helical" evidence="6">
    <location>
        <begin position="180"/>
        <end position="203"/>
    </location>
</feature>
<keyword evidence="3 6" id="KW-0812">Transmembrane</keyword>
<feature type="transmembrane region" description="Helical" evidence="6">
    <location>
        <begin position="44"/>
        <end position="77"/>
    </location>
</feature>